<dbReference type="EMBL" id="JAATHJ010000006">
    <property type="protein sequence ID" value="NJP37065.1"/>
    <property type="molecule type" value="Genomic_DNA"/>
</dbReference>
<keyword evidence="3" id="KW-0804">Transcription</keyword>
<dbReference type="GO" id="GO:0003677">
    <property type="term" value="F:DNA binding"/>
    <property type="evidence" value="ECO:0007669"/>
    <property type="project" value="UniProtKB-KW"/>
</dbReference>
<dbReference type="InterPro" id="IPR036388">
    <property type="entry name" value="WH-like_DNA-bd_sf"/>
</dbReference>
<dbReference type="PRINTS" id="PR00038">
    <property type="entry name" value="HTHLUXR"/>
</dbReference>
<keyword evidence="1" id="KW-0805">Transcription regulation</keyword>
<comment type="caution">
    <text evidence="5">The sequence shown here is derived from an EMBL/GenBank/DDBJ whole genome shotgun (WGS) entry which is preliminary data.</text>
</comment>
<evidence type="ECO:0000313" key="5">
    <source>
        <dbReference type="EMBL" id="NJP37065.1"/>
    </source>
</evidence>
<dbReference type="CDD" id="cd06170">
    <property type="entry name" value="LuxR_C_like"/>
    <property type="match status" value="1"/>
</dbReference>
<feature type="domain" description="HTH luxR-type" evidence="4">
    <location>
        <begin position="153"/>
        <end position="218"/>
    </location>
</feature>
<dbReference type="Pfam" id="PF00196">
    <property type="entry name" value="GerE"/>
    <property type="match status" value="1"/>
</dbReference>
<dbReference type="InterPro" id="IPR016032">
    <property type="entry name" value="Sig_transdc_resp-reg_C-effctor"/>
</dbReference>
<evidence type="ECO:0000313" key="6">
    <source>
        <dbReference type="Proteomes" id="UP000752012"/>
    </source>
</evidence>
<dbReference type="PANTHER" id="PTHR43214">
    <property type="entry name" value="TWO-COMPONENT RESPONSE REGULATOR"/>
    <property type="match status" value="1"/>
</dbReference>
<dbReference type="SUPFAM" id="SSF46894">
    <property type="entry name" value="C-terminal effector domain of the bipartite response regulators"/>
    <property type="match status" value="1"/>
</dbReference>
<evidence type="ECO:0000256" key="1">
    <source>
        <dbReference type="ARBA" id="ARBA00023015"/>
    </source>
</evidence>
<dbReference type="InterPro" id="IPR039420">
    <property type="entry name" value="WalR-like"/>
</dbReference>
<proteinExistence type="predicted"/>
<keyword evidence="2" id="KW-0238">DNA-binding</keyword>
<gene>
    <name evidence="5" type="ORF">HCN83_05620</name>
</gene>
<dbReference type="SMART" id="SM00421">
    <property type="entry name" value="HTH_LUXR"/>
    <property type="match status" value="1"/>
</dbReference>
<evidence type="ECO:0000256" key="3">
    <source>
        <dbReference type="ARBA" id="ARBA00023163"/>
    </source>
</evidence>
<keyword evidence="6" id="KW-1185">Reference proteome</keyword>
<name>A0A969PPB3_9BACI</name>
<sequence>MTMLTEKDVAILHAPQATSEKMKQIRFPEPISCSFLTSFDPKEAARFDHIFVYHPRAARMLELFPEESSTIMNDLEPVILTDEAHLAGARTLLDYPIKGLLSVESMSESPELYLQQLEEYDFIADPGLSFEIAEHNFQYKFSQRPIDSFELNHEQIPESVTKQERLVLYYLINGYSTQKTADEMHYSLKTIKRYIGNLMRKTGCTERTSCIVYAIRHHWVTSVHRLPER</sequence>
<dbReference type="AlphaFoldDB" id="A0A969PPB3"/>
<dbReference type="InterPro" id="IPR000792">
    <property type="entry name" value="Tscrpt_reg_LuxR_C"/>
</dbReference>
<accession>A0A969PPB3</accession>
<dbReference type="Proteomes" id="UP000752012">
    <property type="component" value="Unassembled WGS sequence"/>
</dbReference>
<evidence type="ECO:0000259" key="4">
    <source>
        <dbReference type="PROSITE" id="PS50043"/>
    </source>
</evidence>
<dbReference type="GO" id="GO:0006355">
    <property type="term" value="P:regulation of DNA-templated transcription"/>
    <property type="evidence" value="ECO:0007669"/>
    <property type="project" value="InterPro"/>
</dbReference>
<organism evidence="5 6">
    <name type="scientific">Alkalicoccus luteus</name>
    <dbReference type="NCBI Taxonomy" id="1237094"/>
    <lineage>
        <taxon>Bacteria</taxon>
        <taxon>Bacillati</taxon>
        <taxon>Bacillota</taxon>
        <taxon>Bacilli</taxon>
        <taxon>Bacillales</taxon>
        <taxon>Bacillaceae</taxon>
        <taxon>Alkalicoccus</taxon>
    </lineage>
</organism>
<dbReference type="RefSeq" id="WP_168005366.1">
    <property type="nucleotide sequence ID" value="NZ_JAATHJ010000006.1"/>
</dbReference>
<dbReference type="PROSITE" id="PS50043">
    <property type="entry name" value="HTH_LUXR_2"/>
    <property type="match status" value="1"/>
</dbReference>
<dbReference type="Gene3D" id="1.10.10.10">
    <property type="entry name" value="Winged helix-like DNA-binding domain superfamily/Winged helix DNA-binding domain"/>
    <property type="match status" value="1"/>
</dbReference>
<protein>
    <submittedName>
        <fullName evidence="5">Helix-turn-helix transcriptional regulator</fullName>
    </submittedName>
</protein>
<reference evidence="5 6" key="1">
    <citation type="submission" date="2020-03" db="EMBL/GenBank/DDBJ databases">
        <title>Assessment of the enzymatic potential of alkaline-tolerant lipase obtained from Bacillus luteus H11 (technogenic soil) for the bioremediation of saline soils contaminated with petroleum substances.</title>
        <authorList>
            <person name="Kalwasinska A."/>
        </authorList>
    </citation>
    <scope>NUCLEOTIDE SEQUENCE [LARGE SCALE GENOMIC DNA]</scope>
    <source>
        <strain evidence="5 6">H11</strain>
    </source>
</reference>
<evidence type="ECO:0000256" key="2">
    <source>
        <dbReference type="ARBA" id="ARBA00023125"/>
    </source>
</evidence>